<evidence type="ECO:0000313" key="2">
    <source>
        <dbReference type="Proteomes" id="UP000050790"/>
    </source>
</evidence>
<organism evidence="2 3">
    <name type="scientific">Schistosoma margrebowiei</name>
    <dbReference type="NCBI Taxonomy" id="48269"/>
    <lineage>
        <taxon>Eukaryota</taxon>
        <taxon>Metazoa</taxon>
        <taxon>Spiralia</taxon>
        <taxon>Lophotrochozoa</taxon>
        <taxon>Platyhelminthes</taxon>
        <taxon>Trematoda</taxon>
        <taxon>Digenea</taxon>
        <taxon>Strigeidida</taxon>
        <taxon>Schistosomatoidea</taxon>
        <taxon>Schistosomatidae</taxon>
        <taxon>Schistosoma</taxon>
    </lineage>
</organism>
<dbReference type="WBParaSite" id="SMRG1_16580.2">
    <property type="protein sequence ID" value="SMRG1_16580.2"/>
    <property type="gene ID" value="SMRG1_16580"/>
</dbReference>
<feature type="transmembrane region" description="Helical" evidence="1">
    <location>
        <begin position="155"/>
        <end position="176"/>
    </location>
</feature>
<evidence type="ECO:0000256" key="1">
    <source>
        <dbReference type="SAM" id="Phobius"/>
    </source>
</evidence>
<dbReference type="Proteomes" id="UP000050790">
    <property type="component" value="Unassembled WGS sequence"/>
</dbReference>
<evidence type="ECO:0000313" key="3">
    <source>
        <dbReference type="WBParaSite" id="SMRG1_16580.2"/>
    </source>
</evidence>
<sequence length="189" mass="21696">MAYPGFWSFLFSLLDMSIQNTKFTVQRDPSTTTVSSEITNLSQKPRNRYEILLSTECIAIQSIINITVEDEENNISSTMYLNRTLQNKIIVNGTCEQKRQDLTVSWSPNVDFLDWKLIFVFGEDSERYDLESIGITYTTDKAIDCPLSIIWLKKVPTIVCITLLLIGLAILSIYLCNRLSKRSAYETIR</sequence>
<dbReference type="AlphaFoldDB" id="A0AA84Z9W6"/>
<proteinExistence type="predicted"/>
<protein>
    <submittedName>
        <fullName evidence="3">Uncharacterized protein</fullName>
    </submittedName>
</protein>
<keyword evidence="1" id="KW-0812">Transmembrane</keyword>
<keyword evidence="1" id="KW-1133">Transmembrane helix</keyword>
<reference evidence="3" key="1">
    <citation type="submission" date="2023-11" db="UniProtKB">
        <authorList>
            <consortium name="WormBaseParasite"/>
        </authorList>
    </citation>
    <scope>IDENTIFICATION</scope>
</reference>
<keyword evidence="1" id="KW-0472">Membrane</keyword>
<name>A0AA84Z9W6_9TREM</name>
<dbReference type="Gene3D" id="2.40.160.110">
    <property type="match status" value="1"/>
</dbReference>
<accession>A0AA84Z9W6</accession>